<dbReference type="NCBIfam" id="NF005253">
    <property type="entry name" value="PRK06762.1-4"/>
    <property type="match status" value="1"/>
</dbReference>
<accession>A0A380HSI4</accession>
<dbReference type="NCBIfam" id="NF005255">
    <property type="entry name" value="PRK06762.2-2"/>
    <property type="match status" value="1"/>
</dbReference>
<dbReference type="RefSeq" id="WP_002484150.1">
    <property type="nucleotide sequence ID" value="NZ_CAXOKG010000005.1"/>
</dbReference>
<name>A0A380HSI4_STASA</name>
<dbReference type="Pfam" id="PF13671">
    <property type="entry name" value="AAA_33"/>
    <property type="match status" value="1"/>
</dbReference>
<gene>
    <name evidence="1" type="ORF">NCTC7688_02499</name>
</gene>
<sequence length="162" mass="18779">MTKLIIIRGNSGSGKTTIAQKLQHTLGTGVMLVGQDDIRRNMLNVPDQPNNLAIQLIEDIVNYGIAHCDYVILEGILNSAKYGSMIERLMNQINVDAYAYYFKLPFHETVRRHHLKDETDFGEEAMMRWFVENDILKVNQETYLYQEMSENEIIRKILEDII</sequence>
<dbReference type="AlphaFoldDB" id="A0A380HSI4"/>
<dbReference type="InterPro" id="IPR027417">
    <property type="entry name" value="P-loop_NTPase"/>
</dbReference>
<organism evidence="1 2">
    <name type="scientific">Staphylococcus saprophyticus</name>
    <dbReference type="NCBI Taxonomy" id="29385"/>
    <lineage>
        <taxon>Bacteria</taxon>
        <taxon>Bacillati</taxon>
        <taxon>Bacillota</taxon>
        <taxon>Bacilli</taxon>
        <taxon>Bacillales</taxon>
        <taxon>Staphylococcaceae</taxon>
        <taxon>Staphylococcus</taxon>
    </lineage>
</organism>
<evidence type="ECO:0000313" key="1">
    <source>
        <dbReference type="EMBL" id="SUM84471.1"/>
    </source>
</evidence>
<dbReference type="Proteomes" id="UP000254707">
    <property type="component" value="Unassembled WGS sequence"/>
</dbReference>
<evidence type="ECO:0000313" key="2">
    <source>
        <dbReference type="Proteomes" id="UP000254707"/>
    </source>
</evidence>
<dbReference type="EMBL" id="UHED01000001">
    <property type="protein sequence ID" value="SUM84471.1"/>
    <property type="molecule type" value="Genomic_DNA"/>
</dbReference>
<dbReference type="SUPFAM" id="SSF52540">
    <property type="entry name" value="P-loop containing nucleoside triphosphate hydrolases"/>
    <property type="match status" value="1"/>
</dbReference>
<evidence type="ECO:0008006" key="3">
    <source>
        <dbReference type="Google" id="ProtNLM"/>
    </source>
</evidence>
<protein>
    <recommendedName>
        <fullName evidence="3">Kinase</fullName>
    </recommendedName>
</protein>
<reference evidence="1 2" key="1">
    <citation type="submission" date="2018-06" db="EMBL/GenBank/DDBJ databases">
        <authorList>
            <consortium name="Pathogen Informatics"/>
            <person name="Doyle S."/>
        </authorList>
    </citation>
    <scope>NUCLEOTIDE SEQUENCE [LARGE SCALE GENOMIC DNA]</scope>
    <source>
        <strain evidence="1 2">NCTC7688</strain>
    </source>
</reference>
<proteinExistence type="predicted"/>
<dbReference type="Gene3D" id="3.40.50.300">
    <property type="entry name" value="P-loop containing nucleotide triphosphate hydrolases"/>
    <property type="match status" value="1"/>
</dbReference>